<dbReference type="Pfam" id="PF00069">
    <property type="entry name" value="Pkinase"/>
    <property type="match status" value="1"/>
</dbReference>
<dbReference type="InterPro" id="IPR000719">
    <property type="entry name" value="Prot_kinase_dom"/>
</dbReference>
<keyword evidence="1" id="KW-0418">Kinase</keyword>
<gene>
    <name evidence="5" type="ORF">SCLTRI_LOCUS10564</name>
</gene>
<sequence>MSTITLAPGQVFRGPNKDYEVSEILRGDGSHISIVAKAAVTPHDDKADQQHPRWAVIKLAASKIAQKGLQREIVAYALPGVSSARCFRQHYPLESENTMALEWLDLTLANLLYKPSRPVYNIIKAVLHTCLLSYDILADQKHVNTDIKPANILLSTVRTNCKDIIAKVGDLGSDDSALNQASRHEADTIECQPVGMRAPEVWLHHGCTMAAQVWSVAAMSLVWMKPGFFGEDGEPIISCPEEVEDKDLEQTMNDAMAIYTTPKPEEEQLQEILPFDKEIQKVNMRHELRSLLLIMLATDPKKRPSSSDVLASAEYQAFVKFVDGLYSST</sequence>
<dbReference type="InterPro" id="IPR011009">
    <property type="entry name" value="Kinase-like_dom_sf"/>
</dbReference>
<dbReference type="AlphaFoldDB" id="A0A8H2W482"/>
<evidence type="ECO:0000256" key="3">
    <source>
        <dbReference type="ARBA" id="ARBA00022840"/>
    </source>
</evidence>
<keyword evidence="3" id="KW-0067">ATP-binding</keyword>
<evidence type="ECO:0000256" key="1">
    <source>
        <dbReference type="ARBA" id="ARBA00022527"/>
    </source>
</evidence>
<organism evidence="5 6">
    <name type="scientific">Sclerotinia trifoliorum</name>
    <dbReference type="NCBI Taxonomy" id="28548"/>
    <lineage>
        <taxon>Eukaryota</taxon>
        <taxon>Fungi</taxon>
        <taxon>Dikarya</taxon>
        <taxon>Ascomycota</taxon>
        <taxon>Pezizomycotina</taxon>
        <taxon>Leotiomycetes</taxon>
        <taxon>Helotiales</taxon>
        <taxon>Sclerotiniaceae</taxon>
        <taxon>Sclerotinia</taxon>
    </lineage>
</organism>
<dbReference type="Proteomes" id="UP000624404">
    <property type="component" value="Unassembled WGS sequence"/>
</dbReference>
<keyword evidence="1" id="KW-0723">Serine/threonine-protein kinase</keyword>
<evidence type="ECO:0000313" key="6">
    <source>
        <dbReference type="Proteomes" id="UP000624404"/>
    </source>
</evidence>
<keyword evidence="2" id="KW-0547">Nucleotide-binding</keyword>
<evidence type="ECO:0000256" key="2">
    <source>
        <dbReference type="ARBA" id="ARBA00022741"/>
    </source>
</evidence>
<dbReference type="Gene3D" id="1.10.510.10">
    <property type="entry name" value="Transferase(Phosphotransferase) domain 1"/>
    <property type="match status" value="1"/>
</dbReference>
<reference evidence="5" key="1">
    <citation type="submission" date="2020-10" db="EMBL/GenBank/DDBJ databases">
        <authorList>
            <person name="Kusch S."/>
        </authorList>
    </citation>
    <scope>NUCLEOTIDE SEQUENCE</scope>
    <source>
        <strain evidence="5">SwB9</strain>
    </source>
</reference>
<feature type="domain" description="Protein kinase" evidence="4">
    <location>
        <begin position="1"/>
        <end position="319"/>
    </location>
</feature>
<keyword evidence="1" id="KW-0808">Transferase</keyword>
<keyword evidence="6" id="KW-1185">Reference proteome</keyword>
<accession>A0A8H2W482</accession>
<evidence type="ECO:0000259" key="4">
    <source>
        <dbReference type="PROSITE" id="PS50011"/>
    </source>
</evidence>
<dbReference type="OrthoDB" id="5979581at2759"/>
<evidence type="ECO:0000313" key="5">
    <source>
        <dbReference type="EMBL" id="CAD6457007.1"/>
    </source>
</evidence>
<dbReference type="PANTHER" id="PTHR24055">
    <property type="entry name" value="MITOGEN-ACTIVATED PROTEIN KINASE"/>
    <property type="match status" value="1"/>
</dbReference>
<dbReference type="EMBL" id="CAJHIA010000037">
    <property type="protein sequence ID" value="CAD6457007.1"/>
    <property type="molecule type" value="Genomic_DNA"/>
</dbReference>
<dbReference type="SMART" id="SM00220">
    <property type="entry name" value="S_TKc"/>
    <property type="match status" value="1"/>
</dbReference>
<dbReference type="GO" id="GO:0005524">
    <property type="term" value="F:ATP binding"/>
    <property type="evidence" value="ECO:0007669"/>
    <property type="project" value="UniProtKB-KW"/>
</dbReference>
<comment type="caution">
    <text evidence="5">The sequence shown here is derived from an EMBL/GenBank/DDBJ whole genome shotgun (WGS) entry which is preliminary data.</text>
</comment>
<dbReference type="GO" id="GO:0004674">
    <property type="term" value="F:protein serine/threonine kinase activity"/>
    <property type="evidence" value="ECO:0007669"/>
    <property type="project" value="UniProtKB-KW"/>
</dbReference>
<proteinExistence type="predicted"/>
<protein>
    <submittedName>
        <fullName evidence="5">D901e2b7-67f1-46d5-91ea-b0fac1d47d0f</fullName>
    </submittedName>
</protein>
<dbReference type="InterPro" id="IPR050117">
    <property type="entry name" value="MAPK"/>
</dbReference>
<dbReference type="SUPFAM" id="SSF56112">
    <property type="entry name" value="Protein kinase-like (PK-like)"/>
    <property type="match status" value="1"/>
</dbReference>
<dbReference type="PROSITE" id="PS50011">
    <property type="entry name" value="PROTEIN_KINASE_DOM"/>
    <property type="match status" value="1"/>
</dbReference>
<name>A0A8H2W482_9HELO</name>